<keyword evidence="1" id="KW-0805">Transcription regulation</keyword>
<dbReference type="Proteomes" id="UP000295807">
    <property type="component" value="Unassembled WGS sequence"/>
</dbReference>
<protein>
    <submittedName>
        <fullName evidence="5">Helix-turn-helix protein</fullName>
    </submittedName>
</protein>
<evidence type="ECO:0000313" key="5">
    <source>
        <dbReference type="EMBL" id="TCS87712.1"/>
    </source>
</evidence>
<evidence type="ECO:0000256" key="1">
    <source>
        <dbReference type="ARBA" id="ARBA00023015"/>
    </source>
</evidence>
<dbReference type="Pfam" id="PF20240">
    <property type="entry name" value="DUF6597"/>
    <property type="match status" value="1"/>
</dbReference>
<comment type="caution">
    <text evidence="5">The sequence shown here is derived from an EMBL/GenBank/DDBJ whole genome shotgun (WGS) entry which is preliminary data.</text>
</comment>
<name>A0A4R3KRQ9_9SPHI</name>
<dbReference type="AlphaFoldDB" id="A0A4R3KRQ9"/>
<dbReference type="Pfam" id="PF12833">
    <property type="entry name" value="HTH_18"/>
    <property type="match status" value="1"/>
</dbReference>
<dbReference type="GO" id="GO:0003700">
    <property type="term" value="F:DNA-binding transcription factor activity"/>
    <property type="evidence" value="ECO:0007669"/>
    <property type="project" value="InterPro"/>
</dbReference>
<dbReference type="EMBL" id="SMAD01000004">
    <property type="protein sequence ID" value="TCS87712.1"/>
    <property type="molecule type" value="Genomic_DNA"/>
</dbReference>
<dbReference type="InterPro" id="IPR046532">
    <property type="entry name" value="DUF6597"/>
</dbReference>
<gene>
    <name evidence="5" type="ORF">EDD80_10459</name>
</gene>
<keyword evidence="3" id="KW-0804">Transcription</keyword>
<evidence type="ECO:0000313" key="6">
    <source>
        <dbReference type="Proteomes" id="UP000295807"/>
    </source>
</evidence>
<organism evidence="5 6">
    <name type="scientific">Anseongella ginsenosidimutans</name>
    <dbReference type="NCBI Taxonomy" id="496056"/>
    <lineage>
        <taxon>Bacteria</taxon>
        <taxon>Pseudomonadati</taxon>
        <taxon>Bacteroidota</taxon>
        <taxon>Sphingobacteriia</taxon>
        <taxon>Sphingobacteriales</taxon>
        <taxon>Sphingobacteriaceae</taxon>
        <taxon>Anseongella</taxon>
    </lineage>
</organism>
<evidence type="ECO:0000256" key="2">
    <source>
        <dbReference type="ARBA" id="ARBA00023125"/>
    </source>
</evidence>
<dbReference type="InterPro" id="IPR050204">
    <property type="entry name" value="AraC_XylS_family_regulators"/>
</dbReference>
<sequence>MPGRVWKTMFKILFSILLNRMTYFKTFPPCPELAEIVDFYWRSIITLSESLSQEVPTPLMQGMTFNLNALAEDMIFPERKLTMKKYCYLFGQPVKPRISLSNPRGIDILGVKFKAMGIHRLTGLNMRYLADDIIEADSVWGNEVELLCEQMYEASGTGEMIWMLEKFLTGKLRQQQKKRNNLAMAGALELMGGKKFYTLKAIQEMTFTSKKTLERYFLDQVGLPPKRYARICRFNLVKNMFDQQPGMNWQEIAFQLGYYDQSHFIKEFKEFSGKTPNEYCASRLLESSALF</sequence>
<proteinExistence type="predicted"/>
<keyword evidence="6" id="KW-1185">Reference proteome</keyword>
<accession>A0A4R3KRQ9</accession>
<feature type="domain" description="HTH araC/xylS-type" evidence="4">
    <location>
        <begin position="194"/>
        <end position="282"/>
    </location>
</feature>
<dbReference type="OrthoDB" id="323290at2"/>
<dbReference type="SUPFAM" id="SSF46689">
    <property type="entry name" value="Homeodomain-like"/>
    <property type="match status" value="1"/>
</dbReference>
<dbReference type="PANTHER" id="PTHR46796:SF13">
    <property type="entry name" value="HTH-TYPE TRANSCRIPTIONAL ACTIVATOR RHAS"/>
    <property type="match status" value="1"/>
</dbReference>
<evidence type="ECO:0000256" key="3">
    <source>
        <dbReference type="ARBA" id="ARBA00023163"/>
    </source>
</evidence>
<dbReference type="InterPro" id="IPR009057">
    <property type="entry name" value="Homeodomain-like_sf"/>
</dbReference>
<dbReference type="SMART" id="SM00342">
    <property type="entry name" value="HTH_ARAC"/>
    <property type="match status" value="1"/>
</dbReference>
<dbReference type="Gene3D" id="1.10.10.60">
    <property type="entry name" value="Homeodomain-like"/>
    <property type="match status" value="1"/>
</dbReference>
<dbReference type="GO" id="GO:0043565">
    <property type="term" value="F:sequence-specific DNA binding"/>
    <property type="evidence" value="ECO:0007669"/>
    <property type="project" value="InterPro"/>
</dbReference>
<dbReference type="PANTHER" id="PTHR46796">
    <property type="entry name" value="HTH-TYPE TRANSCRIPTIONAL ACTIVATOR RHAS-RELATED"/>
    <property type="match status" value="1"/>
</dbReference>
<reference evidence="5 6" key="1">
    <citation type="submission" date="2019-03" db="EMBL/GenBank/DDBJ databases">
        <title>Genomic Encyclopedia of Type Strains, Phase IV (KMG-IV): sequencing the most valuable type-strain genomes for metagenomic binning, comparative biology and taxonomic classification.</title>
        <authorList>
            <person name="Goeker M."/>
        </authorList>
    </citation>
    <scope>NUCLEOTIDE SEQUENCE [LARGE SCALE GENOMIC DNA]</scope>
    <source>
        <strain evidence="5 6">DSM 21100</strain>
    </source>
</reference>
<keyword evidence="2" id="KW-0238">DNA-binding</keyword>
<evidence type="ECO:0000259" key="4">
    <source>
        <dbReference type="PROSITE" id="PS01124"/>
    </source>
</evidence>
<dbReference type="PROSITE" id="PS01124">
    <property type="entry name" value="HTH_ARAC_FAMILY_2"/>
    <property type="match status" value="1"/>
</dbReference>
<dbReference type="InterPro" id="IPR018060">
    <property type="entry name" value="HTH_AraC"/>
</dbReference>